<dbReference type="InterPro" id="IPR016208">
    <property type="entry name" value="Ald_Oxase/xanthine_DH-like"/>
</dbReference>
<evidence type="ECO:0000259" key="1">
    <source>
        <dbReference type="Pfam" id="PF02738"/>
    </source>
</evidence>
<protein>
    <recommendedName>
        <fullName evidence="1">Aldehyde oxidase/xanthine dehydrogenase first molybdopterin binding domain-containing protein</fullName>
    </recommendedName>
</protein>
<feature type="non-terminal residue" evidence="2">
    <location>
        <position position="259"/>
    </location>
</feature>
<dbReference type="EMBL" id="BARS01033502">
    <property type="protein sequence ID" value="GAG26420.1"/>
    <property type="molecule type" value="Genomic_DNA"/>
</dbReference>
<feature type="domain" description="Aldehyde oxidase/xanthine dehydrogenase first molybdopterin binding" evidence="1">
    <location>
        <begin position="2"/>
        <end position="174"/>
    </location>
</feature>
<sequence length="259" mass="28880">ELRDVLASVFEMPESKVVVLSPNVGGGFGGKYVGRYEAVTCLLSRMAGGKSTKLLLTREEDQCYARRPRGKLYAKIGARKDGTITALQLRSYFDIGAYGTWKAGSTGFHLESGTISYKVENARFEAWDVHTNHFRSECMRSVHVPFMAFPTESIVDELAEKLGMNPIEIRLKNMPESGDMMPPTPYINNSGDFPRARLDLYPGKKLVQQVMEKIDWHRKWKGFGKPTAIDGSKRRGIGLAYCLGYSGYYQDGLTSAAVV</sequence>
<dbReference type="GO" id="GO:0005506">
    <property type="term" value="F:iron ion binding"/>
    <property type="evidence" value="ECO:0007669"/>
    <property type="project" value="InterPro"/>
</dbReference>
<dbReference type="PANTHER" id="PTHR11908:SF157">
    <property type="entry name" value="XANTHINE DEHYDROGENASE SUBUNIT D-RELATED"/>
    <property type="match status" value="1"/>
</dbReference>
<dbReference type="InterPro" id="IPR008274">
    <property type="entry name" value="AldOxase/xan_DH_MoCoBD1"/>
</dbReference>
<dbReference type="GO" id="GO:0016491">
    <property type="term" value="F:oxidoreductase activity"/>
    <property type="evidence" value="ECO:0007669"/>
    <property type="project" value="InterPro"/>
</dbReference>
<feature type="non-terminal residue" evidence="2">
    <location>
        <position position="1"/>
    </location>
</feature>
<dbReference type="Gene3D" id="3.30.365.10">
    <property type="entry name" value="Aldehyde oxidase/xanthine dehydrogenase, molybdopterin binding domain"/>
    <property type="match status" value="3"/>
</dbReference>
<proteinExistence type="predicted"/>
<dbReference type="InterPro" id="IPR037165">
    <property type="entry name" value="AldOxase/xan_DH_Mopterin-bd_sf"/>
</dbReference>
<evidence type="ECO:0000313" key="2">
    <source>
        <dbReference type="EMBL" id="GAG26420.1"/>
    </source>
</evidence>
<dbReference type="SUPFAM" id="SSF56003">
    <property type="entry name" value="Molybdenum cofactor-binding domain"/>
    <property type="match status" value="1"/>
</dbReference>
<gene>
    <name evidence="2" type="ORF">S01H1_51869</name>
</gene>
<dbReference type="PANTHER" id="PTHR11908">
    <property type="entry name" value="XANTHINE DEHYDROGENASE"/>
    <property type="match status" value="1"/>
</dbReference>
<dbReference type="AlphaFoldDB" id="X0W756"/>
<organism evidence="2">
    <name type="scientific">marine sediment metagenome</name>
    <dbReference type="NCBI Taxonomy" id="412755"/>
    <lineage>
        <taxon>unclassified sequences</taxon>
        <taxon>metagenomes</taxon>
        <taxon>ecological metagenomes</taxon>
    </lineage>
</organism>
<name>X0W756_9ZZZZ</name>
<dbReference type="Pfam" id="PF02738">
    <property type="entry name" value="MoCoBD_1"/>
    <property type="match status" value="1"/>
</dbReference>
<reference evidence="2" key="1">
    <citation type="journal article" date="2014" name="Front. Microbiol.">
        <title>High frequency of phylogenetically diverse reductive dehalogenase-homologous genes in deep subseafloor sedimentary metagenomes.</title>
        <authorList>
            <person name="Kawai M."/>
            <person name="Futagami T."/>
            <person name="Toyoda A."/>
            <person name="Takaki Y."/>
            <person name="Nishi S."/>
            <person name="Hori S."/>
            <person name="Arai W."/>
            <person name="Tsubouchi T."/>
            <person name="Morono Y."/>
            <person name="Uchiyama I."/>
            <person name="Ito T."/>
            <person name="Fujiyama A."/>
            <person name="Inagaki F."/>
            <person name="Takami H."/>
        </authorList>
    </citation>
    <scope>NUCLEOTIDE SEQUENCE</scope>
    <source>
        <strain evidence="2">Expedition CK06-06</strain>
    </source>
</reference>
<accession>X0W756</accession>
<comment type="caution">
    <text evidence="2">The sequence shown here is derived from an EMBL/GenBank/DDBJ whole genome shotgun (WGS) entry which is preliminary data.</text>
</comment>